<evidence type="ECO:0000256" key="1">
    <source>
        <dbReference type="ARBA" id="ARBA00023015"/>
    </source>
</evidence>
<feature type="domain" description="HTH tetR-type" evidence="5">
    <location>
        <begin position="6"/>
        <end position="66"/>
    </location>
</feature>
<dbReference type="SUPFAM" id="SSF46689">
    <property type="entry name" value="Homeodomain-like"/>
    <property type="match status" value="1"/>
</dbReference>
<keyword evidence="1" id="KW-0805">Transcription regulation</keyword>
<dbReference type="InterPro" id="IPR050109">
    <property type="entry name" value="HTH-type_TetR-like_transc_reg"/>
</dbReference>
<dbReference type="InterPro" id="IPR009057">
    <property type="entry name" value="Homeodomain-like_sf"/>
</dbReference>
<keyword evidence="2 4" id="KW-0238">DNA-binding</keyword>
<dbReference type="InterPro" id="IPR001647">
    <property type="entry name" value="HTH_TetR"/>
</dbReference>
<proteinExistence type="predicted"/>
<organism evidence="6 7">
    <name type="scientific">Leifsonia naganoensis</name>
    <dbReference type="NCBI Taxonomy" id="150025"/>
    <lineage>
        <taxon>Bacteria</taxon>
        <taxon>Bacillati</taxon>
        <taxon>Actinomycetota</taxon>
        <taxon>Actinomycetes</taxon>
        <taxon>Micrococcales</taxon>
        <taxon>Microbacteriaceae</taxon>
        <taxon>Leifsonia</taxon>
    </lineage>
</organism>
<dbReference type="GO" id="GO:0000976">
    <property type="term" value="F:transcription cis-regulatory region binding"/>
    <property type="evidence" value="ECO:0007669"/>
    <property type="project" value="TreeGrafter"/>
</dbReference>
<gene>
    <name evidence="6" type="ORF">HNR14_001389</name>
</gene>
<dbReference type="EMBL" id="JACCHJ010000001">
    <property type="protein sequence ID" value="NYK09508.1"/>
    <property type="molecule type" value="Genomic_DNA"/>
</dbReference>
<evidence type="ECO:0000256" key="2">
    <source>
        <dbReference type="ARBA" id="ARBA00023125"/>
    </source>
</evidence>
<dbReference type="PRINTS" id="PR00455">
    <property type="entry name" value="HTHTETR"/>
</dbReference>
<dbReference type="Gene3D" id="1.10.357.10">
    <property type="entry name" value="Tetracycline Repressor, domain 2"/>
    <property type="match status" value="1"/>
</dbReference>
<evidence type="ECO:0000259" key="5">
    <source>
        <dbReference type="PROSITE" id="PS50977"/>
    </source>
</evidence>
<evidence type="ECO:0000313" key="7">
    <source>
        <dbReference type="Proteomes" id="UP000521075"/>
    </source>
</evidence>
<keyword evidence="7" id="KW-1185">Reference proteome</keyword>
<reference evidence="6 7" key="1">
    <citation type="submission" date="2020-07" db="EMBL/GenBank/DDBJ databases">
        <title>Sequencing the genomes of 1000 actinobacteria strains.</title>
        <authorList>
            <person name="Klenk H.-P."/>
        </authorList>
    </citation>
    <scope>NUCLEOTIDE SEQUENCE [LARGE SCALE GENOMIC DNA]</scope>
    <source>
        <strain evidence="6 7">DSM 15166</strain>
    </source>
</reference>
<sequence>MSRWTPDARERLERAAFELFAENGYENTTVAQIADRAGLNRATFFRHFSDKREVLFGDEDRLAGLLVKGIRVAPAGASLQELLGAALEAAGAAMSPEQRGKAAHRVRVLAESSEVQERGALKHARTAAAVRAALFGRGIDDVTARLAAETVLVAFSIALEEWLRFGVKTFQAYAAEALLAVQASAGHLAVAPSDHLAVSAPPGGTRCNE</sequence>
<protein>
    <submittedName>
        <fullName evidence="6">AcrR family transcriptional regulator</fullName>
    </submittedName>
</protein>
<feature type="DNA-binding region" description="H-T-H motif" evidence="4">
    <location>
        <begin position="29"/>
        <end position="48"/>
    </location>
</feature>
<keyword evidence="3" id="KW-0804">Transcription</keyword>
<dbReference type="InterPro" id="IPR023772">
    <property type="entry name" value="DNA-bd_HTH_TetR-type_CS"/>
</dbReference>
<dbReference type="GO" id="GO:0003700">
    <property type="term" value="F:DNA-binding transcription factor activity"/>
    <property type="evidence" value="ECO:0007669"/>
    <property type="project" value="TreeGrafter"/>
</dbReference>
<evidence type="ECO:0000313" key="6">
    <source>
        <dbReference type="EMBL" id="NYK09508.1"/>
    </source>
</evidence>
<name>A0A853DM20_9MICO</name>
<comment type="caution">
    <text evidence="6">The sequence shown here is derived from an EMBL/GenBank/DDBJ whole genome shotgun (WGS) entry which is preliminary data.</text>
</comment>
<dbReference type="PROSITE" id="PS50977">
    <property type="entry name" value="HTH_TETR_2"/>
    <property type="match status" value="1"/>
</dbReference>
<evidence type="ECO:0000256" key="4">
    <source>
        <dbReference type="PROSITE-ProRule" id="PRU00335"/>
    </source>
</evidence>
<dbReference type="PROSITE" id="PS01081">
    <property type="entry name" value="HTH_TETR_1"/>
    <property type="match status" value="1"/>
</dbReference>
<evidence type="ECO:0000256" key="3">
    <source>
        <dbReference type="ARBA" id="ARBA00023163"/>
    </source>
</evidence>
<dbReference type="PANTHER" id="PTHR30055">
    <property type="entry name" value="HTH-TYPE TRANSCRIPTIONAL REGULATOR RUTR"/>
    <property type="match status" value="1"/>
</dbReference>
<dbReference type="Proteomes" id="UP000521075">
    <property type="component" value="Unassembled WGS sequence"/>
</dbReference>
<accession>A0A853DM20</accession>
<dbReference type="AlphaFoldDB" id="A0A853DM20"/>
<dbReference type="RefSeq" id="WP_179700467.1">
    <property type="nucleotide sequence ID" value="NZ_BAAAHA010000003.1"/>
</dbReference>
<dbReference type="Pfam" id="PF00440">
    <property type="entry name" value="TetR_N"/>
    <property type="match status" value="1"/>
</dbReference>
<dbReference type="PANTHER" id="PTHR30055:SF238">
    <property type="entry name" value="MYCOFACTOCIN BIOSYNTHESIS TRANSCRIPTIONAL REGULATOR MFTR-RELATED"/>
    <property type="match status" value="1"/>
</dbReference>